<accession>A0A498JWJ9</accession>
<dbReference type="EMBL" id="RDQH01000331">
    <property type="protein sequence ID" value="RXH97561.1"/>
    <property type="molecule type" value="Genomic_DNA"/>
</dbReference>
<name>A0A498JWJ9_MALDO</name>
<gene>
    <name evidence="1" type="ORF">DVH24_009886</name>
</gene>
<dbReference type="AlphaFoldDB" id="A0A498JWJ9"/>
<evidence type="ECO:0000313" key="1">
    <source>
        <dbReference type="EMBL" id="RXH97561.1"/>
    </source>
</evidence>
<proteinExistence type="predicted"/>
<sequence>MGEEMKSPKALITLRKKSRPLPFSKEFLDELMSGDTRALRVQSYEGLIDSYNHMNGLTHIVEGLGNNNAIFDHP</sequence>
<dbReference type="Proteomes" id="UP000290289">
    <property type="component" value="Chromosome 5"/>
</dbReference>
<organism evidence="1 2">
    <name type="scientific">Malus domestica</name>
    <name type="common">Apple</name>
    <name type="synonym">Pyrus malus</name>
    <dbReference type="NCBI Taxonomy" id="3750"/>
    <lineage>
        <taxon>Eukaryota</taxon>
        <taxon>Viridiplantae</taxon>
        <taxon>Streptophyta</taxon>
        <taxon>Embryophyta</taxon>
        <taxon>Tracheophyta</taxon>
        <taxon>Spermatophyta</taxon>
        <taxon>Magnoliopsida</taxon>
        <taxon>eudicotyledons</taxon>
        <taxon>Gunneridae</taxon>
        <taxon>Pentapetalae</taxon>
        <taxon>rosids</taxon>
        <taxon>fabids</taxon>
        <taxon>Rosales</taxon>
        <taxon>Rosaceae</taxon>
        <taxon>Amygdaloideae</taxon>
        <taxon>Maleae</taxon>
        <taxon>Malus</taxon>
    </lineage>
</organism>
<comment type="caution">
    <text evidence="1">The sequence shown here is derived from an EMBL/GenBank/DDBJ whole genome shotgun (WGS) entry which is preliminary data.</text>
</comment>
<reference evidence="1 2" key="1">
    <citation type="submission" date="2018-10" db="EMBL/GenBank/DDBJ databases">
        <title>A high-quality apple genome assembly.</title>
        <authorList>
            <person name="Hu J."/>
        </authorList>
    </citation>
    <scope>NUCLEOTIDE SEQUENCE [LARGE SCALE GENOMIC DNA]</scope>
    <source>
        <strain evidence="2">cv. HFTH1</strain>
        <tissue evidence="1">Young leaf</tissue>
    </source>
</reference>
<evidence type="ECO:0000313" key="2">
    <source>
        <dbReference type="Proteomes" id="UP000290289"/>
    </source>
</evidence>
<protein>
    <submittedName>
        <fullName evidence="1">Uncharacterized protein</fullName>
    </submittedName>
</protein>
<keyword evidence="2" id="KW-1185">Reference proteome</keyword>